<dbReference type="InterPro" id="IPR002611">
    <property type="entry name" value="IstB_ATP-bd"/>
</dbReference>
<evidence type="ECO:0000256" key="2">
    <source>
        <dbReference type="ARBA" id="ARBA00022741"/>
    </source>
</evidence>
<comment type="caution">
    <text evidence="7">The sequence shown here is derived from an EMBL/GenBank/DDBJ whole genome shotgun (WGS) entry which is preliminary data.</text>
</comment>
<dbReference type="Proteomes" id="UP001519295">
    <property type="component" value="Unassembled WGS sequence"/>
</dbReference>
<evidence type="ECO:0000313" key="8">
    <source>
        <dbReference type="Proteomes" id="UP001519295"/>
    </source>
</evidence>
<dbReference type="InterPro" id="IPR003593">
    <property type="entry name" value="AAA+_ATPase"/>
</dbReference>
<sequence length="287" mass="31296">MNTHRPDHAVNQAEPDGSSEAATYQRLRAHLEVLKLGTAAEALTGVLDAARAEQLSPTAVMERLLGLEVSHAEARRLAGRLRFACLPHSWTLDEFDFAAQPGVDEKLVRELAALRFLDDAGNVLFVGPPGTGKTMLAVALARAAVDAGHRVYFTTAADLAKRCRKAALEGRWATAMRFYCGPRLLVIDEFAYSRTAPDPDANAALFEVINRRYLKSSTIVTSHAGVASWGDRLADPMLAAALLDRLLHRGIVVAIDGPSYRMRAHQQRSNQLRRALGEHDPTGQGRS</sequence>
<gene>
    <name evidence="6" type="ORF">JOF36_003088</name>
    <name evidence="7" type="ORF">JOF36_004206</name>
</gene>
<feature type="domain" description="AAA+ ATPase" evidence="5">
    <location>
        <begin position="119"/>
        <end position="253"/>
    </location>
</feature>
<dbReference type="PIRSF" id="PIRSF003073">
    <property type="entry name" value="DNAC_TnpB_IstB"/>
    <property type="match status" value="1"/>
</dbReference>
<dbReference type="InterPro" id="IPR047661">
    <property type="entry name" value="IstB"/>
</dbReference>
<evidence type="ECO:0000256" key="3">
    <source>
        <dbReference type="ARBA" id="ARBA00022840"/>
    </source>
</evidence>
<dbReference type="SUPFAM" id="SSF52540">
    <property type="entry name" value="P-loop containing nucleoside triphosphate hydrolases"/>
    <property type="match status" value="1"/>
</dbReference>
<evidence type="ECO:0000313" key="6">
    <source>
        <dbReference type="EMBL" id="MBP2367392.1"/>
    </source>
</evidence>
<keyword evidence="3" id="KW-0067">ATP-binding</keyword>
<dbReference type="InterPro" id="IPR027417">
    <property type="entry name" value="P-loop_NTPase"/>
</dbReference>
<name>A0ABS4VX50_9PSEU</name>
<dbReference type="Gene3D" id="3.40.50.300">
    <property type="entry name" value="P-loop containing nucleotide triphosphate hydrolases"/>
    <property type="match status" value="1"/>
</dbReference>
<evidence type="ECO:0000313" key="7">
    <source>
        <dbReference type="EMBL" id="MBP2368510.1"/>
    </source>
</evidence>
<dbReference type="PANTHER" id="PTHR30050">
    <property type="entry name" value="CHROMOSOMAL REPLICATION INITIATOR PROTEIN DNAA"/>
    <property type="match status" value="1"/>
</dbReference>
<dbReference type="SMART" id="SM00382">
    <property type="entry name" value="AAA"/>
    <property type="match status" value="1"/>
</dbReference>
<dbReference type="NCBIfam" id="NF038214">
    <property type="entry name" value="IS21_help_AAA"/>
    <property type="match status" value="1"/>
</dbReference>
<dbReference type="PANTHER" id="PTHR30050:SF4">
    <property type="entry name" value="ATP-BINDING PROTEIN RV3427C IN INSERTION SEQUENCE-RELATED"/>
    <property type="match status" value="1"/>
</dbReference>
<evidence type="ECO:0000256" key="1">
    <source>
        <dbReference type="ARBA" id="ARBA00008059"/>
    </source>
</evidence>
<protein>
    <submittedName>
        <fullName evidence="7">DNA replication protein DnaC</fullName>
    </submittedName>
</protein>
<feature type="region of interest" description="Disordered" evidence="4">
    <location>
        <begin position="1"/>
        <end position="20"/>
    </location>
</feature>
<evidence type="ECO:0000256" key="4">
    <source>
        <dbReference type="SAM" id="MobiDB-lite"/>
    </source>
</evidence>
<reference evidence="7 8" key="1">
    <citation type="submission" date="2021-03" db="EMBL/GenBank/DDBJ databases">
        <title>Sequencing the genomes of 1000 actinobacteria strains.</title>
        <authorList>
            <person name="Klenk H.-P."/>
        </authorList>
    </citation>
    <scope>NUCLEOTIDE SEQUENCE [LARGE SCALE GENOMIC DNA]</scope>
    <source>
        <strain evidence="7 8">DSM 45256</strain>
    </source>
</reference>
<dbReference type="CDD" id="cd00009">
    <property type="entry name" value="AAA"/>
    <property type="match status" value="1"/>
</dbReference>
<accession>A0ABS4VX50</accession>
<dbReference type="EMBL" id="JAGINU010000001">
    <property type="protein sequence ID" value="MBP2367392.1"/>
    <property type="molecule type" value="Genomic_DNA"/>
</dbReference>
<proteinExistence type="inferred from homology"/>
<dbReference type="InterPro" id="IPR028350">
    <property type="entry name" value="DNAC/IstB-like"/>
</dbReference>
<evidence type="ECO:0000259" key="5">
    <source>
        <dbReference type="SMART" id="SM00382"/>
    </source>
</evidence>
<dbReference type="RefSeq" id="WP_210027527.1">
    <property type="nucleotide sequence ID" value="NZ_JAGINU010000001.1"/>
</dbReference>
<feature type="region of interest" description="Disordered" evidence="4">
    <location>
        <begin position="266"/>
        <end position="287"/>
    </location>
</feature>
<organism evidence="7 8">
    <name type="scientific">Pseudonocardia parietis</name>
    <dbReference type="NCBI Taxonomy" id="570936"/>
    <lineage>
        <taxon>Bacteria</taxon>
        <taxon>Bacillati</taxon>
        <taxon>Actinomycetota</taxon>
        <taxon>Actinomycetes</taxon>
        <taxon>Pseudonocardiales</taxon>
        <taxon>Pseudonocardiaceae</taxon>
        <taxon>Pseudonocardia</taxon>
    </lineage>
</organism>
<dbReference type="Pfam" id="PF01695">
    <property type="entry name" value="IstB_IS21"/>
    <property type="match status" value="1"/>
</dbReference>
<keyword evidence="2" id="KW-0547">Nucleotide-binding</keyword>
<keyword evidence="8" id="KW-1185">Reference proteome</keyword>
<comment type="similarity">
    <text evidence="1">Belongs to the IS21/IS1162 putative ATP-binding protein family.</text>
</comment>
<dbReference type="EMBL" id="JAGINU010000001">
    <property type="protein sequence ID" value="MBP2368510.1"/>
    <property type="molecule type" value="Genomic_DNA"/>
</dbReference>